<keyword evidence="2 8" id="KW-0808">Transferase</keyword>
<evidence type="ECO:0000259" key="9">
    <source>
        <dbReference type="Pfam" id="PF01648"/>
    </source>
</evidence>
<keyword evidence="7 8" id="KW-0275">Fatty acid biosynthesis</keyword>
<dbReference type="EMBL" id="JBGUBD010000001">
    <property type="protein sequence ID" value="MFA9477033.1"/>
    <property type="molecule type" value="Genomic_DNA"/>
</dbReference>
<keyword evidence="1 8" id="KW-0444">Lipid biosynthesis</keyword>
<dbReference type="RefSeq" id="WP_425343956.1">
    <property type="nucleotide sequence ID" value="NZ_JBGUBD010000001.1"/>
</dbReference>
<evidence type="ECO:0000313" key="10">
    <source>
        <dbReference type="EMBL" id="MFA9477033.1"/>
    </source>
</evidence>
<comment type="similarity">
    <text evidence="8">Belongs to the P-Pant transferase superfamily. AcpS family.</text>
</comment>
<comment type="caution">
    <text evidence="10">The sequence shown here is derived from an EMBL/GenBank/DDBJ whole genome shotgun (WGS) entry which is preliminary data.</text>
</comment>
<dbReference type="InterPro" id="IPR037143">
    <property type="entry name" value="4-PPantetheinyl_Trfase_dom_sf"/>
</dbReference>
<keyword evidence="3 8" id="KW-0479">Metal-binding</keyword>
<name>A0ABV4U2B8_9BACT</name>
<evidence type="ECO:0000313" key="11">
    <source>
        <dbReference type="Proteomes" id="UP001575105"/>
    </source>
</evidence>
<dbReference type="SUPFAM" id="SSF56214">
    <property type="entry name" value="4'-phosphopantetheinyl transferase"/>
    <property type="match status" value="1"/>
</dbReference>
<evidence type="ECO:0000256" key="8">
    <source>
        <dbReference type="HAMAP-Rule" id="MF_00101"/>
    </source>
</evidence>
<dbReference type="EC" id="2.7.8.7" evidence="8"/>
<dbReference type="Gene3D" id="3.90.470.20">
    <property type="entry name" value="4'-phosphopantetheinyl transferase domain"/>
    <property type="match status" value="1"/>
</dbReference>
<proteinExistence type="inferred from homology"/>
<dbReference type="Proteomes" id="UP001575105">
    <property type="component" value="Unassembled WGS sequence"/>
</dbReference>
<dbReference type="GO" id="GO:0008897">
    <property type="term" value="F:holo-[acyl-carrier-protein] synthase activity"/>
    <property type="evidence" value="ECO:0007669"/>
    <property type="project" value="UniProtKB-EC"/>
</dbReference>
<keyword evidence="6 8" id="KW-0443">Lipid metabolism</keyword>
<dbReference type="InterPro" id="IPR004568">
    <property type="entry name" value="Ppantetheine-prot_Trfase_dom"/>
</dbReference>
<comment type="function">
    <text evidence="8">Transfers the 4'-phosphopantetheine moiety from coenzyme A to a Ser of acyl-carrier-protein.</text>
</comment>
<organism evidence="10 11">
    <name type="scientific">Natronomicrosphaera hydrolytica</name>
    <dbReference type="NCBI Taxonomy" id="3242702"/>
    <lineage>
        <taxon>Bacteria</taxon>
        <taxon>Pseudomonadati</taxon>
        <taxon>Planctomycetota</taxon>
        <taxon>Phycisphaerae</taxon>
        <taxon>Phycisphaerales</taxon>
        <taxon>Phycisphaeraceae</taxon>
        <taxon>Natronomicrosphaera</taxon>
    </lineage>
</organism>
<evidence type="ECO:0000256" key="6">
    <source>
        <dbReference type="ARBA" id="ARBA00023098"/>
    </source>
</evidence>
<comment type="cofactor">
    <cofactor evidence="8">
        <name>Mg(2+)</name>
        <dbReference type="ChEBI" id="CHEBI:18420"/>
    </cofactor>
</comment>
<comment type="subcellular location">
    <subcellularLocation>
        <location evidence="8">Cytoplasm</location>
    </subcellularLocation>
</comment>
<feature type="binding site" evidence="8">
    <location>
        <position position="9"/>
    </location>
    <ligand>
        <name>Mg(2+)</name>
        <dbReference type="ChEBI" id="CHEBI:18420"/>
    </ligand>
</feature>
<dbReference type="InterPro" id="IPR002582">
    <property type="entry name" value="ACPS"/>
</dbReference>
<dbReference type="HAMAP" id="MF_00101">
    <property type="entry name" value="AcpS"/>
    <property type="match status" value="1"/>
</dbReference>
<keyword evidence="8" id="KW-0963">Cytoplasm</keyword>
<keyword evidence="4 8" id="KW-0276">Fatty acid metabolism</keyword>
<evidence type="ECO:0000256" key="2">
    <source>
        <dbReference type="ARBA" id="ARBA00022679"/>
    </source>
</evidence>
<accession>A0ABV4U2B8</accession>
<evidence type="ECO:0000256" key="3">
    <source>
        <dbReference type="ARBA" id="ARBA00022723"/>
    </source>
</evidence>
<dbReference type="Pfam" id="PF01648">
    <property type="entry name" value="ACPS"/>
    <property type="match status" value="1"/>
</dbReference>
<evidence type="ECO:0000256" key="7">
    <source>
        <dbReference type="ARBA" id="ARBA00023160"/>
    </source>
</evidence>
<comment type="catalytic activity">
    <reaction evidence="8">
        <text>apo-[ACP] + CoA = holo-[ACP] + adenosine 3',5'-bisphosphate + H(+)</text>
        <dbReference type="Rhea" id="RHEA:12068"/>
        <dbReference type="Rhea" id="RHEA-COMP:9685"/>
        <dbReference type="Rhea" id="RHEA-COMP:9690"/>
        <dbReference type="ChEBI" id="CHEBI:15378"/>
        <dbReference type="ChEBI" id="CHEBI:29999"/>
        <dbReference type="ChEBI" id="CHEBI:57287"/>
        <dbReference type="ChEBI" id="CHEBI:58343"/>
        <dbReference type="ChEBI" id="CHEBI:64479"/>
        <dbReference type="EC" id="2.7.8.7"/>
    </reaction>
</comment>
<protein>
    <recommendedName>
        <fullName evidence="8">Holo-[acyl-carrier-protein] synthase</fullName>
        <shortName evidence="8">Holo-ACP synthase</shortName>
        <ecNumber evidence="8">2.7.8.7</ecNumber>
    </recommendedName>
    <alternativeName>
        <fullName evidence="8">4'-phosphopantetheinyl transferase AcpS</fullName>
    </alternativeName>
</protein>
<sequence length="128" mass="13809">MRILGHGIDLVDTPRVAHMLEVHGQRFLSRCFTEGEQAYAAANHKRQVEHLAGRFAAKEAILKALGTGWTGGIGWTDAEVVREPSGRPTVRLHGRCAVVAAEMGIETWWLSITHVKGQAMASAIAVGG</sequence>
<keyword evidence="5 8" id="KW-0460">Magnesium</keyword>
<evidence type="ECO:0000256" key="4">
    <source>
        <dbReference type="ARBA" id="ARBA00022832"/>
    </source>
</evidence>
<gene>
    <name evidence="8 10" type="primary">acpS</name>
    <name evidence="10" type="ORF">ACERK3_01875</name>
</gene>
<feature type="domain" description="4'-phosphopantetheinyl transferase" evidence="9">
    <location>
        <begin position="7"/>
        <end position="102"/>
    </location>
</feature>
<reference evidence="10 11" key="1">
    <citation type="submission" date="2024-08" db="EMBL/GenBank/DDBJ databases">
        <title>Whole-genome sequencing of halo(alkali)philic microorganisms from hypersaline lakes.</title>
        <authorList>
            <person name="Sorokin D.Y."/>
            <person name="Merkel A.Y."/>
            <person name="Messina E."/>
            <person name="Yakimov M."/>
        </authorList>
    </citation>
    <scope>NUCLEOTIDE SEQUENCE [LARGE SCALE GENOMIC DNA]</scope>
    <source>
        <strain evidence="10 11">AB-hyl4</strain>
    </source>
</reference>
<dbReference type="InterPro" id="IPR008278">
    <property type="entry name" value="4-PPantetheinyl_Trfase_dom"/>
</dbReference>
<evidence type="ECO:0000256" key="1">
    <source>
        <dbReference type="ARBA" id="ARBA00022516"/>
    </source>
</evidence>
<keyword evidence="11" id="KW-1185">Reference proteome</keyword>
<feature type="binding site" evidence="8">
    <location>
        <position position="59"/>
    </location>
    <ligand>
        <name>Mg(2+)</name>
        <dbReference type="ChEBI" id="CHEBI:18420"/>
    </ligand>
</feature>
<evidence type="ECO:0000256" key="5">
    <source>
        <dbReference type="ARBA" id="ARBA00022842"/>
    </source>
</evidence>
<dbReference type="NCBIfam" id="TIGR00556">
    <property type="entry name" value="pantethn_trn"/>
    <property type="match status" value="1"/>
</dbReference>
<dbReference type="NCBIfam" id="TIGR00516">
    <property type="entry name" value="acpS"/>
    <property type="match status" value="1"/>
</dbReference>